<dbReference type="GO" id="GO:0046872">
    <property type="term" value="F:metal ion binding"/>
    <property type="evidence" value="ECO:0007669"/>
    <property type="project" value="UniProtKB-KW"/>
</dbReference>
<feature type="transmembrane region" description="Helical" evidence="5">
    <location>
        <begin position="218"/>
        <end position="240"/>
    </location>
</feature>
<dbReference type="InParanoid" id="A0A517SF93"/>
<feature type="transmembrane region" description="Helical" evidence="5">
    <location>
        <begin position="64"/>
        <end position="84"/>
    </location>
</feature>
<dbReference type="InterPro" id="IPR009056">
    <property type="entry name" value="Cyt_c-like_dom"/>
</dbReference>
<dbReference type="Gene3D" id="1.10.760.10">
    <property type="entry name" value="Cytochrome c-like domain"/>
    <property type="match status" value="1"/>
</dbReference>
<evidence type="ECO:0000256" key="3">
    <source>
        <dbReference type="ARBA" id="ARBA00023004"/>
    </source>
</evidence>
<proteinExistence type="predicted"/>
<feature type="transmembrane region" description="Helical" evidence="5">
    <location>
        <begin position="260"/>
        <end position="278"/>
    </location>
</feature>
<dbReference type="Pfam" id="PF13442">
    <property type="entry name" value="Cytochrome_CBB3"/>
    <property type="match status" value="1"/>
</dbReference>
<dbReference type="RefSeq" id="WP_145030628.1">
    <property type="nucleotide sequence ID" value="NZ_CP036271.1"/>
</dbReference>
<evidence type="ECO:0000256" key="1">
    <source>
        <dbReference type="ARBA" id="ARBA00022617"/>
    </source>
</evidence>
<evidence type="ECO:0000313" key="8">
    <source>
        <dbReference type="Proteomes" id="UP000315700"/>
    </source>
</evidence>
<evidence type="ECO:0000256" key="2">
    <source>
        <dbReference type="ARBA" id="ARBA00022723"/>
    </source>
</evidence>
<keyword evidence="2 4" id="KW-0479">Metal-binding</keyword>
<sequence length="473" mass="52623">MSSFPYYPVNDLGPLMKGMVIGGLGIFHVFVAQMAIGGGMLMCYLQWLHQKGKCANARRFVDDYFRVLVLVSFVAGAVTGVGMWFTTIQISPRTIGVMIREFHWIWAIEWTFFSLEVVSGYLFYRYGKQLSDRLRLRLLVLYSTAAWFSLFWINGILAWQLTPGSWLETHSVWGGFFNPSFWPSLFFRTVCALAEASLAACVLINAVHGFTRDEQAELIGVCARPLGAMVLMPLLGLWYFSTIPADSRGWMTGGSVAMTMFLALSVAMSTFIGAYAVFAMLRQRLYVNGATATLLLTLAFLASAGGEFVREGVRKPFTIREYLYSNSLTPDDVAEMRRVGCTTNDPYPLRLTQPLPNPQLEMGAHAFRVQCSVCHTLQGANAVVELTATWSLDQKRLNIAQLQRTKPFMPPFAGTAEELEALAQYVTWIHAGRPSEWAESRQPEVIRQIQQWLDVAGTGAGTVASRPAGSPAH</sequence>
<protein>
    <recommendedName>
        <fullName evidence="6">Cytochrome c domain-containing protein</fullName>
    </recommendedName>
</protein>
<feature type="transmembrane region" description="Helical" evidence="5">
    <location>
        <begin position="181"/>
        <end position="206"/>
    </location>
</feature>
<dbReference type="AlphaFoldDB" id="A0A517SF93"/>
<dbReference type="KEGG" id="ccos:Pan44_28410"/>
<dbReference type="EMBL" id="CP036271">
    <property type="protein sequence ID" value="QDT54803.1"/>
    <property type="molecule type" value="Genomic_DNA"/>
</dbReference>
<gene>
    <name evidence="7" type="ORF">Pan44_28410</name>
</gene>
<evidence type="ECO:0000256" key="4">
    <source>
        <dbReference type="PROSITE-ProRule" id="PRU00433"/>
    </source>
</evidence>
<evidence type="ECO:0000313" key="7">
    <source>
        <dbReference type="EMBL" id="QDT54803.1"/>
    </source>
</evidence>
<accession>A0A517SF93</accession>
<evidence type="ECO:0000259" key="6">
    <source>
        <dbReference type="PROSITE" id="PS51007"/>
    </source>
</evidence>
<keyword evidence="5" id="KW-0812">Transmembrane</keyword>
<dbReference type="PROSITE" id="PS51007">
    <property type="entry name" value="CYTC"/>
    <property type="match status" value="1"/>
</dbReference>
<name>A0A517SF93_9PLAN</name>
<feature type="transmembrane region" description="Helical" evidence="5">
    <location>
        <begin position="285"/>
        <end position="306"/>
    </location>
</feature>
<evidence type="ECO:0000256" key="5">
    <source>
        <dbReference type="SAM" id="Phobius"/>
    </source>
</evidence>
<keyword evidence="5" id="KW-0472">Membrane</keyword>
<keyword evidence="3 4" id="KW-0408">Iron</keyword>
<keyword evidence="1 4" id="KW-0349">Heme</keyword>
<dbReference type="InterPro" id="IPR036909">
    <property type="entry name" value="Cyt_c-like_dom_sf"/>
</dbReference>
<dbReference type="GO" id="GO:0009055">
    <property type="term" value="F:electron transfer activity"/>
    <property type="evidence" value="ECO:0007669"/>
    <property type="project" value="InterPro"/>
</dbReference>
<feature type="transmembrane region" description="Helical" evidence="5">
    <location>
        <begin position="104"/>
        <end position="124"/>
    </location>
</feature>
<reference evidence="7 8" key="1">
    <citation type="submission" date="2019-02" db="EMBL/GenBank/DDBJ databases">
        <title>Deep-cultivation of Planctomycetes and their phenomic and genomic characterization uncovers novel biology.</title>
        <authorList>
            <person name="Wiegand S."/>
            <person name="Jogler M."/>
            <person name="Boedeker C."/>
            <person name="Pinto D."/>
            <person name="Vollmers J."/>
            <person name="Rivas-Marin E."/>
            <person name="Kohn T."/>
            <person name="Peeters S.H."/>
            <person name="Heuer A."/>
            <person name="Rast P."/>
            <person name="Oberbeckmann S."/>
            <person name="Bunk B."/>
            <person name="Jeske O."/>
            <person name="Meyerdierks A."/>
            <person name="Storesund J.E."/>
            <person name="Kallscheuer N."/>
            <person name="Luecker S."/>
            <person name="Lage O.M."/>
            <person name="Pohl T."/>
            <person name="Merkel B.J."/>
            <person name="Hornburger P."/>
            <person name="Mueller R.-W."/>
            <person name="Bruemmer F."/>
            <person name="Labrenz M."/>
            <person name="Spormann A.M."/>
            <person name="Op den Camp H."/>
            <person name="Overmann J."/>
            <person name="Amann R."/>
            <person name="Jetten M.S.M."/>
            <person name="Mascher T."/>
            <person name="Medema M.H."/>
            <person name="Devos D.P."/>
            <person name="Kaster A.-K."/>
            <person name="Ovreas L."/>
            <person name="Rohde M."/>
            <person name="Galperin M.Y."/>
            <person name="Jogler C."/>
        </authorList>
    </citation>
    <scope>NUCLEOTIDE SEQUENCE [LARGE SCALE GENOMIC DNA]</scope>
    <source>
        <strain evidence="7 8">Pan44</strain>
    </source>
</reference>
<feature type="domain" description="Cytochrome c" evidence="6">
    <location>
        <begin position="358"/>
        <end position="457"/>
    </location>
</feature>
<dbReference type="Proteomes" id="UP000315700">
    <property type="component" value="Chromosome"/>
</dbReference>
<organism evidence="7 8">
    <name type="scientific">Caulifigura coniformis</name>
    <dbReference type="NCBI Taxonomy" id="2527983"/>
    <lineage>
        <taxon>Bacteria</taxon>
        <taxon>Pseudomonadati</taxon>
        <taxon>Planctomycetota</taxon>
        <taxon>Planctomycetia</taxon>
        <taxon>Planctomycetales</taxon>
        <taxon>Planctomycetaceae</taxon>
        <taxon>Caulifigura</taxon>
    </lineage>
</organism>
<keyword evidence="5" id="KW-1133">Transmembrane helix</keyword>
<feature type="transmembrane region" description="Helical" evidence="5">
    <location>
        <begin position="20"/>
        <end position="44"/>
    </location>
</feature>
<dbReference type="OrthoDB" id="9795893at2"/>
<dbReference type="SUPFAM" id="SSF46626">
    <property type="entry name" value="Cytochrome c"/>
    <property type="match status" value="1"/>
</dbReference>
<dbReference type="GO" id="GO:0020037">
    <property type="term" value="F:heme binding"/>
    <property type="evidence" value="ECO:0007669"/>
    <property type="project" value="InterPro"/>
</dbReference>
<keyword evidence="8" id="KW-1185">Reference proteome</keyword>
<feature type="transmembrane region" description="Helical" evidence="5">
    <location>
        <begin position="136"/>
        <end position="161"/>
    </location>
</feature>